<evidence type="ECO:0000259" key="4">
    <source>
        <dbReference type="Pfam" id="PF16775"/>
    </source>
</evidence>
<sequence>MNGIDISNYQALLNLEQVATDFVIIKTTEGIHYVNPSADQHFQQAKALGRLLGIYHFMTADNPIEQADYFISQSQEYIGQVLLVLDFEAQALTLGVAGAKQFLDHVRTVTGVAPLIYMSKSTIHQFDWAPVAVDYALWSAQYASTVSTGYQSAPWSDDSGWGAWSAGPVLYQYSANGDLPGYVGDLDLDLAYMDATAWHKYVQGSQVVLADKVVSQITASSAIEQFQQVGGLYTAYNPIRVDAVQFSNGIWQFANYALAGVEINGMGFDWTKNGIPLQIISRVDGGDNNNVQPGAMVAFEAGYNHGKIDQYDLATGAVGINFVGYGLIWFNALALLGA</sequence>
<dbReference type="PANTHER" id="PTHR34135:SF2">
    <property type="entry name" value="LYSOZYME"/>
    <property type="match status" value="1"/>
</dbReference>
<dbReference type="InterPro" id="IPR002053">
    <property type="entry name" value="Glyco_hydro_25"/>
</dbReference>
<evidence type="ECO:0000256" key="2">
    <source>
        <dbReference type="ARBA" id="ARBA00022801"/>
    </source>
</evidence>
<keyword evidence="6" id="KW-1185">Reference proteome</keyword>
<dbReference type="SMART" id="SM00641">
    <property type="entry name" value="Glyco_25"/>
    <property type="match status" value="1"/>
</dbReference>
<dbReference type="eggNOG" id="COG3757">
    <property type="taxonomic scope" value="Bacteria"/>
</dbReference>
<dbReference type="GO" id="GO:0009253">
    <property type="term" value="P:peptidoglycan catabolic process"/>
    <property type="evidence" value="ECO:0007669"/>
    <property type="project" value="InterPro"/>
</dbReference>
<reference evidence="6" key="1">
    <citation type="journal article" date="2014" name="Genome Announc.">
        <title>Draft genome sequence of Weissella oryzae SG25T, isolated from fermented rice grains.</title>
        <authorList>
            <person name="Tanizawa Y."/>
            <person name="Fujisawa T."/>
            <person name="Mochizuki T."/>
            <person name="Kaminuma E."/>
            <person name="Suzuki Y."/>
            <person name="Nakamura Y."/>
            <person name="Tohno M."/>
        </authorList>
    </citation>
    <scope>NUCLEOTIDE SEQUENCE [LARGE SCALE GENOMIC DNA]</scope>
    <source>
        <strain evidence="6">DSM 25784 / JCM 18191 / LMG 30913 / SG25</strain>
    </source>
</reference>
<dbReference type="SUPFAM" id="SSF51445">
    <property type="entry name" value="(Trans)glycosidases"/>
    <property type="match status" value="1"/>
</dbReference>
<keyword evidence="3" id="KW-0326">Glycosidase</keyword>
<gene>
    <name evidence="5" type="ORF">WOSG25_030590</name>
</gene>
<dbReference type="RefSeq" id="WP_052348517.1">
    <property type="nucleotide sequence ID" value="NZ_DF820486.1"/>
</dbReference>
<evidence type="ECO:0000313" key="5">
    <source>
        <dbReference type="EMBL" id="GAK30462.1"/>
    </source>
</evidence>
<dbReference type="Gene3D" id="3.20.20.80">
    <property type="entry name" value="Glycosidases"/>
    <property type="match status" value="1"/>
</dbReference>
<dbReference type="GO" id="GO:0016998">
    <property type="term" value="P:cell wall macromolecule catabolic process"/>
    <property type="evidence" value="ECO:0007669"/>
    <property type="project" value="InterPro"/>
</dbReference>
<accession>A0A069CST0</accession>
<dbReference type="InterPro" id="IPR018077">
    <property type="entry name" value="Glyco_hydro_fam25_subgr"/>
</dbReference>
<dbReference type="InterPro" id="IPR031898">
    <property type="entry name" value="ZoocinA_TRD"/>
</dbReference>
<evidence type="ECO:0000256" key="3">
    <source>
        <dbReference type="ARBA" id="ARBA00023295"/>
    </source>
</evidence>
<dbReference type="PANTHER" id="PTHR34135">
    <property type="entry name" value="LYSOZYME"/>
    <property type="match status" value="1"/>
</dbReference>
<protein>
    <submittedName>
        <fullName evidence="5">Lyzozyme M1</fullName>
    </submittedName>
</protein>
<proteinExistence type="inferred from homology"/>
<dbReference type="PROSITE" id="PS51904">
    <property type="entry name" value="GLYCOSYL_HYDROL_F25_2"/>
    <property type="match status" value="1"/>
</dbReference>
<dbReference type="AlphaFoldDB" id="A0A069CST0"/>
<dbReference type="Pfam" id="PF01183">
    <property type="entry name" value="Glyco_hydro_25"/>
    <property type="match status" value="1"/>
</dbReference>
<dbReference type="GO" id="GO:0003796">
    <property type="term" value="F:lysozyme activity"/>
    <property type="evidence" value="ECO:0007669"/>
    <property type="project" value="InterPro"/>
</dbReference>
<evidence type="ECO:0000256" key="1">
    <source>
        <dbReference type="ARBA" id="ARBA00010646"/>
    </source>
</evidence>
<keyword evidence="2" id="KW-0378">Hydrolase</keyword>
<dbReference type="InterPro" id="IPR017853">
    <property type="entry name" value="GH"/>
</dbReference>
<dbReference type="InterPro" id="IPR038263">
    <property type="entry name" value="Lytic_exo_TRD_sf"/>
</dbReference>
<dbReference type="Proteomes" id="UP000030643">
    <property type="component" value="Unassembled WGS sequence"/>
</dbReference>
<organism evidence="5 6">
    <name type="scientific">Weissella oryzae (strain DSM 25784 / JCM 18191 / LMG 30913 / SG25)</name>
    <dbReference type="NCBI Taxonomy" id="1329250"/>
    <lineage>
        <taxon>Bacteria</taxon>
        <taxon>Bacillati</taxon>
        <taxon>Bacillota</taxon>
        <taxon>Bacilli</taxon>
        <taxon>Lactobacillales</taxon>
        <taxon>Lactobacillaceae</taxon>
        <taxon>Weissella</taxon>
    </lineage>
</organism>
<evidence type="ECO:0000313" key="6">
    <source>
        <dbReference type="Proteomes" id="UP000030643"/>
    </source>
</evidence>
<name>A0A069CST0_WEIOS</name>
<dbReference type="EMBL" id="DF820486">
    <property type="protein sequence ID" value="GAK30462.1"/>
    <property type="molecule type" value="Genomic_DNA"/>
</dbReference>
<dbReference type="STRING" id="1329250.WOSG25_030590"/>
<dbReference type="GO" id="GO:0016052">
    <property type="term" value="P:carbohydrate catabolic process"/>
    <property type="evidence" value="ECO:0007669"/>
    <property type="project" value="TreeGrafter"/>
</dbReference>
<dbReference type="OrthoDB" id="9783374at2"/>
<feature type="domain" description="Lytic exoenzyme target recognition" evidence="4">
    <location>
        <begin position="240"/>
        <end position="289"/>
    </location>
</feature>
<dbReference type="Gene3D" id="2.40.50.670">
    <property type="match status" value="1"/>
</dbReference>
<dbReference type="Pfam" id="PF16775">
    <property type="entry name" value="ZoocinA_TRD"/>
    <property type="match status" value="1"/>
</dbReference>
<comment type="similarity">
    <text evidence="1">Belongs to the glycosyl hydrolase 25 family.</text>
</comment>